<evidence type="ECO:0000256" key="1">
    <source>
        <dbReference type="ARBA" id="ARBA00023125"/>
    </source>
</evidence>
<reference evidence="4 5" key="1">
    <citation type="submission" date="2019-08" db="EMBL/GenBank/DDBJ databases">
        <title>In-depth cultivation of the pig gut microbiome towards novel bacterial diversity and tailored functional studies.</title>
        <authorList>
            <person name="Wylensek D."/>
            <person name="Hitch T.C.A."/>
            <person name="Clavel T."/>
        </authorList>
    </citation>
    <scope>NUCLEOTIDE SEQUENCE [LARGE SCALE GENOMIC DNA]</scope>
    <source>
        <strain evidence="4 5">WCA-389-WT-23B</strain>
    </source>
</reference>
<comment type="caution">
    <text evidence="4">The sequence shown here is derived from an EMBL/GenBank/DDBJ whole genome shotgun (WGS) entry which is preliminary data.</text>
</comment>
<name>A0A6N7WEJ6_9FIRM</name>
<dbReference type="GO" id="GO:0003700">
    <property type="term" value="F:DNA-binding transcription factor activity"/>
    <property type="evidence" value="ECO:0007669"/>
    <property type="project" value="InterPro"/>
</dbReference>
<gene>
    <name evidence="4" type="ORF">FYJ45_06140</name>
</gene>
<keyword evidence="1" id="KW-0238">DNA-binding</keyword>
<organism evidence="4 5">
    <name type="scientific">Eisenbergiella porci</name>
    <dbReference type="NCBI Taxonomy" id="2652274"/>
    <lineage>
        <taxon>Bacteria</taxon>
        <taxon>Bacillati</taxon>
        <taxon>Bacillota</taxon>
        <taxon>Clostridia</taxon>
        <taxon>Lachnospirales</taxon>
        <taxon>Lachnospiraceae</taxon>
        <taxon>Eisenbergiella</taxon>
    </lineage>
</organism>
<dbReference type="RefSeq" id="WP_154463904.1">
    <property type="nucleotide sequence ID" value="NZ_JAXFEN010000072.1"/>
</dbReference>
<dbReference type="PROSITE" id="PS50937">
    <property type="entry name" value="HTH_MERR_2"/>
    <property type="match status" value="1"/>
</dbReference>
<keyword evidence="5" id="KW-1185">Reference proteome</keyword>
<protein>
    <submittedName>
        <fullName evidence="4">MerR family transcriptional regulator</fullName>
    </submittedName>
</protein>
<dbReference type="GeneID" id="86052651"/>
<sequence>MEKHNAIPQGYMTVGELAKKMGVTVRTLQHYDREGLLPPSSISEGGRRLYTDRDVVRLHQILSLKHLEFSLDDIKNRVVSLDDPAEVASVLAEQALVIQKRIENLSEVLRELQALRDEVLQMRSVDFKKYADIIVNLEMKNDLYWMIKHFDNQTLDHIRRRFDKESGEAFMQKFMQLQNEAIELSANGISAASEQGLQFAEKYWAMITDFTGGDMSILSRLVEFGQLDCLDQDWKEKQELANTFIEPALNAYFTKLGVDPFQEGAK</sequence>
<dbReference type="AlphaFoldDB" id="A0A6N7WEJ6"/>
<evidence type="ECO:0000256" key="2">
    <source>
        <dbReference type="SAM" id="Coils"/>
    </source>
</evidence>
<dbReference type="Gene3D" id="1.10.1660.10">
    <property type="match status" value="1"/>
</dbReference>
<dbReference type="PANTHER" id="PTHR30204:SF96">
    <property type="entry name" value="CHROMOSOME-ANCHORING PROTEIN RACA"/>
    <property type="match status" value="1"/>
</dbReference>
<evidence type="ECO:0000259" key="3">
    <source>
        <dbReference type="PROSITE" id="PS50937"/>
    </source>
</evidence>
<dbReference type="Pfam" id="PF13411">
    <property type="entry name" value="MerR_1"/>
    <property type="match status" value="1"/>
</dbReference>
<dbReference type="CDD" id="cd01106">
    <property type="entry name" value="HTH_TipAL-Mta"/>
    <property type="match status" value="1"/>
</dbReference>
<dbReference type="PRINTS" id="PR00040">
    <property type="entry name" value="HTHMERR"/>
</dbReference>
<feature type="coiled-coil region" evidence="2">
    <location>
        <begin position="95"/>
        <end position="125"/>
    </location>
</feature>
<dbReference type="EMBL" id="VUMI01000007">
    <property type="protein sequence ID" value="MSS87918.1"/>
    <property type="molecule type" value="Genomic_DNA"/>
</dbReference>
<dbReference type="SUPFAM" id="SSF46955">
    <property type="entry name" value="Putative DNA-binding domain"/>
    <property type="match status" value="1"/>
</dbReference>
<accession>A0A6N7WEJ6</accession>
<dbReference type="InterPro" id="IPR047057">
    <property type="entry name" value="MerR_fam"/>
</dbReference>
<feature type="domain" description="HTH merR-type" evidence="3">
    <location>
        <begin position="11"/>
        <end position="81"/>
    </location>
</feature>
<dbReference type="Proteomes" id="UP000436047">
    <property type="component" value="Unassembled WGS sequence"/>
</dbReference>
<keyword evidence="2" id="KW-0175">Coiled coil</keyword>
<evidence type="ECO:0000313" key="5">
    <source>
        <dbReference type="Proteomes" id="UP000436047"/>
    </source>
</evidence>
<dbReference type="InterPro" id="IPR009061">
    <property type="entry name" value="DNA-bd_dom_put_sf"/>
</dbReference>
<evidence type="ECO:0000313" key="4">
    <source>
        <dbReference type="EMBL" id="MSS87918.1"/>
    </source>
</evidence>
<proteinExistence type="predicted"/>
<dbReference type="GO" id="GO:0003677">
    <property type="term" value="F:DNA binding"/>
    <property type="evidence" value="ECO:0007669"/>
    <property type="project" value="UniProtKB-KW"/>
</dbReference>
<dbReference type="PANTHER" id="PTHR30204">
    <property type="entry name" value="REDOX-CYCLING DRUG-SENSING TRANSCRIPTIONAL ACTIVATOR SOXR"/>
    <property type="match status" value="1"/>
</dbReference>
<dbReference type="InterPro" id="IPR000551">
    <property type="entry name" value="MerR-type_HTH_dom"/>
</dbReference>
<dbReference type="SMART" id="SM00422">
    <property type="entry name" value="HTH_MERR"/>
    <property type="match status" value="1"/>
</dbReference>